<evidence type="ECO:0000313" key="2">
    <source>
        <dbReference type="Proteomes" id="UP000295674"/>
    </source>
</evidence>
<keyword evidence="2" id="KW-1185">Reference proteome</keyword>
<reference evidence="1 2" key="1">
    <citation type="submission" date="2019-03" db="EMBL/GenBank/DDBJ databases">
        <title>Draft genome sequences of novel Actinobacteria.</title>
        <authorList>
            <person name="Sahin N."/>
            <person name="Ay H."/>
            <person name="Saygin H."/>
        </authorList>
    </citation>
    <scope>NUCLEOTIDE SEQUENCE [LARGE SCALE GENOMIC DNA]</scope>
    <source>
        <strain evidence="1 2">16K309</strain>
    </source>
</reference>
<name>A0A4R4W3V4_9PSEU</name>
<comment type="caution">
    <text evidence="1">The sequence shown here is derived from an EMBL/GenBank/DDBJ whole genome shotgun (WGS) entry which is preliminary data.</text>
</comment>
<organism evidence="1 2">
    <name type="scientific">Saccharopolyspora terrae</name>
    <dbReference type="NCBI Taxonomy" id="2530384"/>
    <lineage>
        <taxon>Bacteria</taxon>
        <taxon>Bacillati</taxon>
        <taxon>Actinomycetota</taxon>
        <taxon>Actinomycetes</taxon>
        <taxon>Pseudonocardiales</taxon>
        <taxon>Pseudonocardiaceae</taxon>
        <taxon>Saccharopolyspora</taxon>
    </lineage>
</organism>
<accession>A0A4R4W3V4</accession>
<protein>
    <submittedName>
        <fullName evidence="1">Uncharacterized protein</fullName>
    </submittedName>
</protein>
<dbReference type="RefSeq" id="WP_132671910.1">
    <property type="nucleotide sequence ID" value="NZ_SMKS01000001.1"/>
</dbReference>
<sequence length="84" mass="9233">MLVEISKQLFRRNSRGVKRLSAIGGLMDQLNQDVNKVEFLDGEFVEDRHYAEAQELAAAVAKAADAVREGIAEHGGSSVAKEYK</sequence>
<evidence type="ECO:0000313" key="1">
    <source>
        <dbReference type="EMBL" id="TDD10613.1"/>
    </source>
</evidence>
<dbReference type="Proteomes" id="UP000295674">
    <property type="component" value="Unassembled WGS sequence"/>
</dbReference>
<dbReference type="OrthoDB" id="3695715at2"/>
<proteinExistence type="predicted"/>
<gene>
    <name evidence="1" type="ORF">E1181_00880</name>
</gene>
<dbReference type="AlphaFoldDB" id="A0A4R4W3V4"/>
<dbReference type="EMBL" id="SMKS01000001">
    <property type="protein sequence ID" value="TDD10613.1"/>
    <property type="molecule type" value="Genomic_DNA"/>
</dbReference>